<keyword evidence="3" id="KW-0479">Metal-binding</keyword>
<keyword evidence="4" id="KW-0677">Repeat</keyword>
<dbReference type="AlphaFoldDB" id="A0A223KUP6"/>
<evidence type="ECO:0000259" key="8">
    <source>
        <dbReference type="PROSITE" id="PS51379"/>
    </source>
</evidence>
<dbReference type="PANTHER" id="PTHR43177:SF5">
    <property type="entry name" value="ANAEROBIC DIMETHYL SULFOXIDE REDUCTASE CHAIN B-RELATED"/>
    <property type="match status" value="1"/>
</dbReference>
<keyword evidence="5" id="KW-0249">Electron transport</keyword>
<evidence type="ECO:0000256" key="3">
    <source>
        <dbReference type="ARBA" id="ARBA00022723"/>
    </source>
</evidence>
<keyword evidence="6" id="KW-0408">Iron</keyword>
<organism evidence="9 10">
    <name type="scientific">Sutcliffiella cohnii</name>
    <dbReference type="NCBI Taxonomy" id="33932"/>
    <lineage>
        <taxon>Bacteria</taxon>
        <taxon>Bacillati</taxon>
        <taxon>Bacillota</taxon>
        <taxon>Bacilli</taxon>
        <taxon>Bacillales</taxon>
        <taxon>Bacillaceae</taxon>
        <taxon>Sutcliffiella</taxon>
    </lineage>
</organism>
<evidence type="ECO:0000256" key="5">
    <source>
        <dbReference type="ARBA" id="ARBA00022982"/>
    </source>
</evidence>
<dbReference type="Proteomes" id="UP000215224">
    <property type="component" value="Chromosome"/>
</dbReference>
<dbReference type="Gene3D" id="3.30.70.20">
    <property type="match status" value="2"/>
</dbReference>
<evidence type="ECO:0000256" key="4">
    <source>
        <dbReference type="ARBA" id="ARBA00022737"/>
    </source>
</evidence>
<keyword evidence="10" id="KW-1185">Reference proteome</keyword>
<evidence type="ECO:0000256" key="6">
    <source>
        <dbReference type="ARBA" id="ARBA00023004"/>
    </source>
</evidence>
<dbReference type="PANTHER" id="PTHR43177">
    <property type="entry name" value="PROTEIN NRFC"/>
    <property type="match status" value="1"/>
</dbReference>
<dbReference type="PROSITE" id="PS51379">
    <property type="entry name" value="4FE4S_FER_2"/>
    <property type="match status" value="3"/>
</dbReference>
<dbReference type="Pfam" id="PF13247">
    <property type="entry name" value="Fer4_11"/>
    <property type="match status" value="1"/>
</dbReference>
<dbReference type="EMBL" id="CP018866">
    <property type="protein sequence ID" value="AST93053.1"/>
    <property type="molecule type" value="Genomic_DNA"/>
</dbReference>
<keyword evidence="7" id="KW-0411">Iron-sulfur</keyword>
<feature type="domain" description="4Fe-4S ferredoxin-type" evidence="8">
    <location>
        <begin position="4"/>
        <end position="23"/>
    </location>
</feature>
<dbReference type="InterPro" id="IPR050954">
    <property type="entry name" value="ET_IronSulfur_Cluster-Binding"/>
</dbReference>
<sequence length="190" mass="21111">MGNRVLYIDYERCIGCRACIIGCEECSGHDHLSRMFVDELNPGETVATSPTPCMHCETPACAESCPVQAISVTDDGFVLSASLEKCIGCKNCTYACPFGIPRVDDQKKVMYKCDMCYDRTQQGRPPMCASVCPTDTIQFLDEEELKNSPAKPVQYKWDFGGTVIETKTVIGLPDTKNNRFGFWDNEEVSS</sequence>
<dbReference type="GO" id="GO:0051539">
    <property type="term" value="F:4 iron, 4 sulfur cluster binding"/>
    <property type="evidence" value="ECO:0007669"/>
    <property type="project" value="UniProtKB-KW"/>
</dbReference>
<dbReference type="KEGG" id="bcoh:BC6307_18215"/>
<keyword evidence="2" id="KW-0004">4Fe-4S</keyword>
<keyword evidence="1" id="KW-0813">Transport</keyword>
<name>A0A223KUP6_9BACI</name>
<dbReference type="GO" id="GO:0046872">
    <property type="term" value="F:metal ion binding"/>
    <property type="evidence" value="ECO:0007669"/>
    <property type="project" value="UniProtKB-KW"/>
</dbReference>
<dbReference type="PROSITE" id="PS00198">
    <property type="entry name" value="4FE4S_FER_1"/>
    <property type="match status" value="2"/>
</dbReference>
<feature type="domain" description="4Fe-4S ferredoxin-type" evidence="8">
    <location>
        <begin position="44"/>
        <end position="75"/>
    </location>
</feature>
<protein>
    <submittedName>
        <fullName evidence="9">4Fe-4S ferredoxin</fullName>
    </submittedName>
</protein>
<dbReference type="InterPro" id="IPR017900">
    <property type="entry name" value="4Fe4S_Fe_S_CS"/>
</dbReference>
<evidence type="ECO:0000256" key="1">
    <source>
        <dbReference type="ARBA" id="ARBA00022448"/>
    </source>
</evidence>
<proteinExistence type="predicted"/>
<evidence type="ECO:0000313" key="10">
    <source>
        <dbReference type="Proteomes" id="UP000215224"/>
    </source>
</evidence>
<evidence type="ECO:0000256" key="7">
    <source>
        <dbReference type="ARBA" id="ARBA00023014"/>
    </source>
</evidence>
<accession>A0A223KUP6</accession>
<evidence type="ECO:0000256" key="2">
    <source>
        <dbReference type="ARBA" id="ARBA00022485"/>
    </source>
</evidence>
<dbReference type="InterPro" id="IPR017896">
    <property type="entry name" value="4Fe4S_Fe-S-bd"/>
</dbReference>
<evidence type="ECO:0000313" key="9">
    <source>
        <dbReference type="EMBL" id="AST93053.1"/>
    </source>
</evidence>
<dbReference type="SUPFAM" id="SSF54862">
    <property type="entry name" value="4Fe-4S ferredoxins"/>
    <property type="match status" value="1"/>
</dbReference>
<gene>
    <name evidence="9" type="ORF">BC6307_18215</name>
</gene>
<feature type="domain" description="4Fe-4S ferredoxin-type" evidence="8">
    <location>
        <begin position="77"/>
        <end position="106"/>
    </location>
</feature>
<dbReference type="RefSeq" id="WP_066412334.1">
    <property type="nucleotide sequence ID" value="NZ_CP018866.1"/>
</dbReference>
<reference evidence="9 10" key="1">
    <citation type="submission" date="2016-12" db="EMBL/GenBank/DDBJ databases">
        <title>The whole genome sequencing and assembly of Bacillus cohnii DSM 6307T strain.</title>
        <authorList>
            <person name="Lee Y.-J."/>
            <person name="Yi H."/>
            <person name="Bahn Y.-S."/>
            <person name="Kim J.F."/>
            <person name="Lee D.-W."/>
        </authorList>
    </citation>
    <scope>NUCLEOTIDE SEQUENCE [LARGE SCALE GENOMIC DNA]</scope>
    <source>
        <strain evidence="9 10">DSM 6307</strain>
    </source>
</reference>
<dbReference type="STRING" id="1314751.GCA_001591425_00747"/>